<dbReference type="PANTHER" id="PTHR44591:SF23">
    <property type="entry name" value="CHEY SUBFAMILY"/>
    <property type="match status" value="1"/>
</dbReference>
<dbReference type="PROSITE" id="PS50110">
    <property type="entry name" value="RESPONSE_REGULATORY"/>
    <property type="match status" value="1"/>
</dbReference>
<dbReference type="Pfam" id="PF00072">
    <property type="entry name" value="Response_reg"/>
    <property type="match status" value="1"/>
</dbReference>
<dbReference type="RefSeq" id="WP_145309169.1">
    <property type="nucleotide sequence ID" value="NZ_CP037452.1"/>
</dbReference>
<dbReference type="Gene3D" id="3.40.50.2300">
    <property type="match status" value="1"/>
</dbReference>
<feature type="compositionally biased region" description="Polar residues" evidence="3">
    <location>
        <begin position="130"/>
        <end position="149"/>
    </location>
</feature>
<feature type="compositionally biased region" description="Acidic residues" evidence="3">
    <location>
        <begin position="195"/>
        <end position="208"/>
    </location>
</feature>
<dbReference type="InterPro" id="IPR050595">
    <property type="entry name" value="Bact_response_regulator"/>
</dbReference>
<name>A0A518IC16_9PLAN</name>
<dbReference type="SMART" id="SM00448">
    <property type="entry name" value="REC"/>
    <property type="match status" value="1"/>
</dbReference>
<evidence type="ECO:0000259" key="4">
    <source>
        <dbReference type="PROSITE" id="PS50110"/>
    </source>
</evidence>
<evidence type="ECO:0000256" key="3">
    <source>
        <dbReference type="SAM" id="MobiDB-lite"/>
    </source>
</evidence>
<dbReference type="AlphaFoldDB" id="A0A518IC16"/>
<dbReference type="PANTHER" id="PTHR44591">
    <property type="entry name" value="STRESS RESPONSE REGULATOR PROTEIN 1"/>
    <property type="match status" value="1"/>
</dbReference>
<keyword evidence="1 2" id="KW-0597">Phosphoprotein</keyword>
<dbReference type="OrthoDB" id="3686176at2"/>
<evidence type="ECO:0000313" key="6">
    <source>
        <dbReference type="Proteomes" id="UP000318313"/>
    </source>
</evidence>
<feature type="region of interest" description="Disordered" evidence="3">
    <location>
        <begin position="130"/>
        <end position="208"/>
    </location>
</feature>
<protein>
    <submittedName>
        <fullName evidence="5">Transcriptional regulatory protein LiaR</fullName>
    </submittedName>
</protein>
<proteinExistence type="predicted"/>
<organism evidence="5 6">
    <name type="scientific">Gimesia fumaroli</name>
    <dbReference type="NCBI Taxonomy" id="2527976"/>
    <lineage>
        <taxon>Bacteria</taxon>
        <taxon>Pseudomonadati</taxon>
        <taxon>Planctomycetota</taxon>
        <taxon>Planctomycetia</taxon>
        <taxon>Planctomycetales</taxon>
        <taxon>Planctomycetaceae</taxon>
        <taxon>Gimesia</taxon>
    </lineage>
</organism>
<evidence type="ECO:0000256" key="1">
    <source>
        <dbReference type="ARBA" id="ARBA00022553"/>
    </source>
</evidence>
<dbReference type="InterPro" id="IPR011006">
    <property type="entry name" value="CheY-like_superfamily"/>
</dbReference>
<gene>
    <name evidence="5" type="primary">liaR_1</name>
    <name evidence="5" type="ORF">Enr17x_26100</name>
</gene>
<evidence type="ECO:0000313" key="5">
    <source>
        <dbReference type="EMBL" id="QDV50569.1"/>
    </source>
</evidence>
<evidence type="ECO:0000256" key="2">
    <source>
        <dbReference type="PROSITE-ProRule" id="PRU00169"/>
    </source>
</evidence>
<dbReference type="GO" id="GO:0000160">
    <property type="term" value="P:phosphorelay signal transduction system"/>
    <property type="evidence" value="ECO:0007669"/>
    <property type="project" value="InterPro"/>
</dbReference>
<dbReference type="InterPro" id="IPR001789">
    <property type="entry name" value="Sig_transdc_resp-reg_receiver"/>
</dbReference>
<dbReference type="EMBL" id="CP037452">
    <property type="protein sequence ID" value="QDV50569.1"/>
    <property type="molecule type" value="Genomic_DNA"/>
</dbReference>
<feature type="modified residue" description="4-aspartylphosphate" evidence="2">
    <location>
        <position position="59"/>
    </location>
</feature>
<dbReference type="Proteomes" id="UP000318313">
    <property type="component" value="Chromosome"/>
</dbReference>
<feature type="domain" description="Response regulatory" evidence="4">
    <location>
        <begin position="11"/>
        <end position="126"/>
    </location>
</feature>
<reference evidence="5 6" key="1">
    <citation type="submission" date="2019-03" db="EMBL/GenBank/DDBJ databases">
        <title>Deep-cultivation of Planctomycetes and their phenomic and genomic characterization uncovers novel biology.</title>
        <authorList>
            <person name="Wiegand S."/>
            <person name="Jogler M."/>
            <person name="Boedeker C."/>
            <person name="Pinto D."/>
            <person name="Vollmers J."/>
            <person name="Rivas-Marin E."/>
            <person name="Kohn T."/>
            <person name="Peeters S.H."/>
            <person name="Heuer A."/>
            <person name="Rast P."/>
            <person name="Oberbeckmann S."/>
            <person name="Bunk B."/>
            <person name="Jeske O."/>
            <person name="Meyerdierks A."/>
            <person name="Storesund J.E."/>
            <person name="Kallscheuer N."/>
            <person name="Luecker S."/>
            <person name="Lage O.M."/>
            <person name="Pohl T."/>
            <person name="Merkel B.J."/>
            <person name="Hornburger P."/>
            <person name="Mueller R.-W."/>
            <person name="Bruemmer F."/>
            <person name="Labrenz M."/>
            <person name="Spormann A.M."/>
            <person name="Op den Camp H."/>
            <person name="Overmann J."/>
            <person name="Amann R."/>
            <person name="Jetten M.S.M."/>
            <person name="Mascher T."/>
            <person name="Medema M.H."/>
            <person name="Devos D.P."/>
            <person name="Kaster A.-K."/>
            <person name="Ovreas L."/>
            <person name="Rohde M."/>
            <person name="Galperin M.Y."/>
            <person name="Jogler C."/>
        </authorList>
    </citation>
    <scope>NUCLEOTIDE SEQUENCE [LARGE SCALE GENOMIC DNA]</scope>
    <source>
        <strain evidence="5 6">Enr17</strain>
    </source>
</reference>
<dbReference type="CDD" id="cd00156">
    <property type="entry name" value="REC"/>
    <property type="match status" value="1"/>
</dbReference>
<sequence length="208" mass="22676">MLHASEKSSARVLVIDDDPLFRNLMVSFLRREYIVSVASDGSEGFYKALEYPPDIAIVDVQMAVWDGLQTLKAFRSHPVLSQTKIIMLTSDASKETVVAAIQGGANDYIIKTSFSKMEFLEKVRKFTQPGSAGVANTPNSSKRQHSASTPVAAAAALRNVDRRDAGNLTSNTGNSASTKPSSVEDQLSGLTLDKTEEEALEEMMDDWD</sequence>
<dbReference type="SUPFAM" id="SSF52172">
    <property type="entry name" value="CheY-like"/>
    <property type="match status" value="1"/>
</dbReference>
<feature type="compositionally biased region" description="Polar residues" evidence="3">
    <location>
        <begin position="167"/>
        <end position="189"/>
    </location>
</feature>
<keyword evidence="6" id="KW-1185">Reference proteome</keyword>
<dbReference type="KEGG" id="gfm:Enr17x_26100"/>
<accession>A0A518IC16</accession>